<dbReference type="Pfam" id="PF13244">
    <property type="entry name" value="MbhD"/>
    <property type="match status" value="1"/>
</dbReference>
<name>A0ABU5RU50_9CYAN</name>
<evidence type="ECO:0000256" key="5">
    <source>
        <dbReference type="ARBA" id="ARBA00023136"/>
    </source>
</evidence>
<comment type="subcellular location">
    <subcellularLocation>
        <location evidence="1">Cell membrane</location>
        <topology evidence="1">Multi-pass membrane protein</topology>
    </subcellularLocation>
</comment>
<organism evidence="8 9">
    <name type="scientific">Cyanobium gracile UHCC 0139</name>
    <dbReference type="NCBI Taxonomy" id="3110308"/>
    <lineage>
        <taxon>Bacteria</taxon>
        <taxon>Bacillati</taxon>
        <taxon>Cyanobacteriota</taxon>
        <taxon>Cyanophyceae</taxon>
        <taxon>Synechococcales</taxon>
        <taxon>Prochlorococcaceae</taxon>
        <taxon>Cyanobium</taxon>
    </lineage>
</organism>
<gene>
    <name evidence="8" type="ORF">VB738_08265</name>
</gene>
<evidence type="ECO:0000256" key="6">
    <source>
        <dbReference type="SAM" id="Phobius"/>
    </source>
</evidence>
<evidence type="ECO:0000259" key="7">
    <source>
        <dbReference type="Pfam" id="PF13244"/>
    </source>
</evidence>
<dbReference type="InterPro" id="IPR025383">
    <property type="entry name" value="MrpA_C/MbhD"/>
</dbReference>
<dbReference type="Proteomes" id="UP001304461">
    <property type="component" value="Unassembled WGS sequence"/>
</dbReference>
<evidence type="ECO:0000313" key="8">
    <source>
        <dbReference type="EMBL" id="MEA5391256.1"/>
    </source>
</evidence>
<feature type="domain" description="MrpA C-terminal/MbhD" evidence="7">
    <location>
        <begin position="19"/>
        <end position="82"/>
    </location>
</feature>
<evidence type="ECO:0000256" key="3">
    <source>
        <dbReference type="ARBA" id="ARBA00022692"/>
    </source>
</evidence>
<evidence type="ECO:0000313" key="9">
    <source>
        <dbReference type="Proteomes" id="UP001304461"/>
    </source>
</evidence>
<evidence type="ECO:0000256" key="1">
    <source>
        <dbReference type="ARBA" id="ARBA00004651"/>
    </source>
</evidence>
<evidence type="ECO:0000256" key="4">
    <source>
        <dbReference type="ARBA" id="ARBA00022989"/>
    </source>
</evidence>
<dbReference type="EMBL" id="JAYGHX010000004">
    <property type="protein sequence ID" value="MEA5391256.1"/>
    <property type="molecule type" value="Genomic_DNA"/>
</dbReference>
<sequence length="174" mass="18583">MSGTVSLLGELDLLLPITALLPLTAVLLVSQSNPYQTLVLRGILGSVSTLLYALLGAPDVAITEALVGTLLSTTLYAVALRSSMALRLSYPADAPPSEASQALLRDWLEPLSLRLRLLPPAPAEAAEADASHGRLGPGLRLEVTNPRLAERLQALEGYRRWQSSGGELLLRERP</sequence>
<evidence type="ECO:0000256" key="2">
    <source>
        <dbReference type="ARBA" id="ARBA00022475"/>
    </source>
</evidence>
<feature type="transmembrane region" description="Helical" evidence="6">
    <location>
        <begin position="13"/>
        <end position="31"/>
    </location>
</feature>
<accession>A0ABU5RU50</accession>
<keyword evidence="9" id="KW-1185">Reference proteome</keyword>
<proteinExistence type="predicted"/>
<protein>
    <submittedName>
        <fullName evidence="8">Hydrogenase subunit MbhD domain-containing protein</fullName>
    </submittedName>
</protein>
<reference evidence="8 9" key="1">
    <citation type="submission" date="2023-12" db="EMBL/GenBank/DDBJ databases">
        <title>Baltic Sea Cyanobacteria.</title>
        <authorList>
            <person name="Delbaje E."/>
            <person name="Fewer D.P."/>
            <person name="Shishido T.K."/>
        </authorList>
    </citation>
    <scope>NUCLEOTIDE SEQUENCE [LARGE SCALE GENOMIC DNA]</scope>
    <source>
        <strain evidence="8 9">UHCC 0139</strain>
    </source>
</reference>
<feature type="transmembrane region" description="Helical" evidence="6">
    <location>
        <begin position="38"/>
        <end position="55"/>
    </location>
</feature>
<keyword evidence="3 6" id="KW-0812">Transmembrane</keyword>
<comment type="caution">
    <text evidence="8">The sequence shown here is derived from an EMBL/GenBank/DDBJ whole genome shotgun (WGS) entry which is preliminary data.</text>
</comment>
<keyword evidence="2" id="KW-1003">Cell membrane</keyword>
<keyword evidence="4 6" id="KW-1133">Transmembrane helix</keyword>
<dbReference type="RefSeq" id="WP_323305298.1">
    <property type="nucleotide sequence ID" value="NZ_JAYGHX010000004.1"/>
</dbReference>
<feature type="transmembrane region" description="Helical" evidence="6">
    <location>
        <begin position="61"/>
        <end position="80"/>
    </location>
</feature>
<keyword evidence="5 6" id="KW-0472">Membrane</keyword>